<feature type="transmembrane region" description="Helical" evidence="1">
    <location>
        <begin position="50"/>
        <end position="67"/>
    </location>
</feature>
<keyword evidence="1" id="KW-1133">Transmembrane helix</keyword>
<reference evidence="2 3" key="1">
    <citation type="submission" date="2019-06" db="EMBL/GenBank/DDBJ databases">
        <title>Genome analyses of bacteria isolated from kimchi.</title>
        <authorList>
            <person name="Lee S."/>
            <person name="Ahn S."/>
            <person name="Roh S."/>
        </authorList>
    </citation>
    <scope>NUCLEOTIDE SEQUENCE [LARGE SCALE GENOMIC DNA]</scope>
    <source>
        <strain evidence="2 3">CBA4606</strain>
    </source>
</reference>
<keyword evidence="3" id="KW-1185">Reference proteome</keyword>
<keyword evidence="1" id="KW-0472">Membrane</keyword>
<dbReference type="Proteomes" id="UP000321272">
    <property type="component" value="Chromosome"/>
</dbReference>
<name>A0A5B8T1D6_9GAMM</name>
<keyword evidence="1" id="KW-0812">Transmembrane</keyword>
<protein>
    <submittedName>
        <fullName evidence="2">Uncharacterized protein</fullName>
    </submittedName>
</protein>
<organism evidence="2 3">
    <name type="scientific">Pistricoccus aurantiacus</name>
    <dbReference type="NCBI Taxonomy" id="1883414"/>
    <lineage>
        <taxon>Bacteria</taxon>
        <taxon>Pseudomonadati</taxon>
        <taxon>Pseudomonadota</taxon>
        <taxon>Gammaproteobacteria</taxon>
        <taxon>Oceanospirillales</taxon>
        <taxon>Halomonadaceae</taxon>
        <taxon>Pistricoccus</taxon>
    </lineage>
</organism>
<accession>A0A5B8T1D6</accession>
<proteinExistence type="predicted"/>
<evidence type="ECO:0000313" key="2">
    <source>
        <dbReference type="EMBL" id="QEA40868.1"/>
    </source>
</evidence>
<dbReference type="AlphaFoldDB" id="A0A5B8T1D6"/>
<sequence>MVWLENLLLLLGFAIVLIAYGRYVRRTQDVRGVLMFWARRLSLSASEFRLQRSGIVLMLLGVVLRYLNMLEIL</sequence>
<dbReference type="KEGG" id="paur:FGL86_08105"/>
<evidence type="ECO:0000256" key="1">
    <source>
        <dbReference type="SAM" id="Phobius"/>
    </source>
</evidence>
<evidence type="ECO:0000313" key="3">
    <source>
        <dbReference type="Proteomes" id="UP000321272"/>
    </source>
</evidence>
<gene>
    <name evidence="2" type="ORF">FGL86_08105</name>
</gene>
<dbReference type="OrthoDB" id="6184036at2"/>
<dbReference type="EMBL" id="CP042382">
    <property type="protein sequence ID" value="QEA40868.1"/>
    <property type="molecule type" value="Genomic_DNA"/>
</dbReference>